<name>E0UNE2_GLOV7</name>
<proteinExistence type="predicted"/>
<dbReference type="KEGG" id="cyj:Cyan7822_6819"/>
<evidence type="ECO:0000313" key="1">
    <source>
        <dbReference type="EMBL" id="ADN18472.1"/>
    </source>
</evidence>
<sequence>MCNDILHQYANREIDPLRGIGKSTFHNLVGDKGLSPYSIPLLLPSNVPLLINSSNPLSVHKVNTGGLNVQ</sequence>
<gene>
    <name evidence="1" type="ordered locus">Cyan7822_6819</name>
</gene>
<dbReference type="EMBL" id="CP002201">
    <property type="protein sequence ID" value="ADN18472.1"/>
    <property type="molecule type" value="Genomic_DNA"/>
</dbReference>
<dbReference type="HOGENOM" id="CLU_2751036_0_0_3"/>
<protein>
    <submittedName>
        <fullName evidence="1">Uncharacterized protein</fullName>
    </submittedName>
</protein>
<geneLocation type="plasmid" evidence="1 2">
    <name>Cy782203</name>
</geneLocation>
<evidence type="ECO:0000313" key="2">
    <source>
        <dbReference type="Proteomes" id="UP000008206"/>
    </source>
</evidence>
<dbReference type="RefSeq" id="WP_013325598.1">
    <property type="nucleotide sequence ID" value="NC_014502.1"/>
</dbReference>
<dbReference type="Proteomes" id="UP000008206">
    <property type="component" value="Plasmid Cy782203"/>
</dbReference>
<organism evidence="1 2">
    <name type="scientific">Gloeothece verrucosa (strain PCC 7822)</name>
    <name type="common">Cyanothece sp. (strain PCC 7822)</name>
    <dbReference type="NCBI Taxonomy" id="497965"/>
    <lineage>
        <taxon>Bacteria</taxon>
        <taxon>Bacillati</taxon>
        <taxon>Cyanobacteriota</taxon>
        <taxon>Cyanophyceae</taxon>
        <taxon>Oscillatoriophycideae</taxon>
        <taxon>Chroococcales</taxon>
        <taxon>Aphanothecaceae</taxon>
        <taxon>Gloeothece</taxon>
        <taxon>Gloeothece verrucosa</taxon>
    </lineage>
</organism>
<accession>E0UNE2</accession>
<keyword evidence="1" id="KW-0614">Plasmid</keyword>
<keyword evidence="2" id="KW-1185">Reference proteome</keyword>
<dbReference type="AlphaFoldDB" id="E0UNE2"/>
<reference evidence="2" key="1">
    <citation type="journal article" date="2011" name="MBio">
        <title>Novel metabolic attributes of the genus Cyanothece, comprising a group of unicellular nitrogen-fixing Cyanobacteria.</title>
        <authorList>
            <person name="Bandyopadhyay A."/>
            <person name="Elvitigala T."/>
            <person name="Welsh E."/>
            <person name="Stockel J."/>
            <person name="Liberton M."/>
            <person name="Min H."/>
            <person name="Sherman L.A."/>
            <person name="Pakrasi H.B."/>
        </authorList>
    </citation>
    <scope>NUCLEOTIDE SEQUENCE [LARGE SCALE GENOMIC DNA]</scope>
    <source>
        <strain evidence="2">PCC 7822</strain>
        <plasmid evidence="2">Cy782203</plasmid>
    </source>
</reference>